<organism evidence="1 2">
    <name type="scientific">Saguinus oedipus</name>
    <name type="common">Cotton-top tamarin</name>
    <name type="synonym">Oedipomidas oedipus</name>
    <dbReference type="NCBI Taxonomy" id="9490"/>
    <lineage>
        <taxon>Eukaryota</taxon>
        <taxon>Metazoa</taxon>
        <taxon>Chordata</taxon>
        <taxon>Craniata</taxon>
        <taxon>Vertebrata</taxon>
        <taxon>Euteleostomi</taxon>
        <taxon>Mammalia</taxon>
        <taxon>Eutheria</taxon>
        <taxon>Euarchontoglires</taxon>
        <taxon>Primates</taxon>
        <taxon>Haplorrhini</taxon>
        <taxon>Platyrrhini</taxon>
        <taxon>Cebidae</taxon>
        <taxon>Callitrichinae</taxon>
        <taxon>Saguinus</taxon>
    </lineage>
</organism>
<sequence length="273" mass="27593">MTGVTNSSSGNNSCRQLSLGRWVPPTGTAPWDVLLESNGVTHQLVGLKPKPNHKQNLRLQVLPERRGNAVGASQPQRRLHLLRAHHLEDLLKASSSPWGSGRSVARAPPIRLENFMMDLGSPVVGLDVSPVCGSPAVGLDVSPVCGSPAVGLDVSPVCGSLAVGLDVSLDVSPVCGSPAVGLDVSPVCGSPAVGLDVSPVCGSPAVGLDVSPVCGSPAVGLDVNPVCGSPAVGLDVSPVCGSLTVGLDVSLVRGFLVVGLDMSCSLSLCPHHA</sequence>
<keyword evidence="2" id="KW-1185">Reference proteome</keyword>
<protein>
    <submittedName>
        <fullName evidence="1">Uncharacterized protein</fullName>
    </submittedName>
</protein>
<evidence type="ECO:0000313" key="2">
    <source>
        <dbReference type="Proteomes" id="UP001266305"/>
    </source>
</evidence>
<reference evidence="1 2" key="1">
    <citation type="submission" date="2023-05" db="EMBL/GenBank/DDBJ databases">
        <title>B98-5 Cell Line De Novo Hybrid Assembly: An Optical Mapping Approach.</title>
        <authorList>
            <person name="Kananen K."/>
            <person name="Auerbach J.A."/>
            <person name="Kautto E."/>
            <person name="Blachly J.S."/>
        </authorList>
    </citation>
    <scope>NUCLEOTIDE SEQUENCE [LARGE SCALE GENOMIC DNA]</scope>
    <source>
        <strain evidence="1">B95-8</strain>
        <tissue evidence="1">Cell line</tissue>
    </source>
</reference>
<name>A0ABQ9UAQ9_SAGOE</name>
<evidence type="ECO:0000313" key="1">
    <source>
        <dbReference type="EMBL" id="KAK2094136.1"/>
    </source>
</evidence>
<accession>A0ABQ9UAQ9</accession>
<comment type="caution">
    <text evidence="1">The sequence shown here is derived from an EMBL/GenBank/DDBJ whole genome shotgun (WGS) entry which is preliminary data.</text>
</comment>
<dbReference type="Proteomes" id="UP001266305">
    <property type="component" value="Unassembled WGS sequence"/>
</dbReference>
<gene>
    <name evidence="1" type="ORF">P7K49_027874</name>
</gene>
<proteinExistence type="predicted"/>
<dbReference type="EMBL" id="JASSZA010000014">
    <property type="protein sequence ID" value="KAK2094136.1"/>
    <property type="molecule type" value="Genomic_DNA"/>
</dbReference>